<dbReference type="RefSeq" id="WP_063493183.1">
    <property type="nucleotide sequence ID" value="NZ_FCOC02000004.1"/>
</dbReference>
<evidence type="ECO:0000313" key="1">
    <source>
        <dbReference type="EMBL" id="SAL25083.1"/>
    </source>
</evidence>
<proteinExistence type="predicted"/>
<dbReference type="InterPro" id="IPR021769">
    <property type="entry name" value="DUF3331"/>
</dbReference>
<evidence type="ECO:0008006" key="3">
    <source>
        <dbReference type="Google" id="ProtNLM"/>
    </source>
</evidence>
<dbReference type="Pfam" id="PF11811">
    <property type="entry name" value="DUF3331"/>
    <property type="match status" value="1"/>
</dbReference>
<organism evidence="1 2">
    <name type="scientific">Caballeronia sordidicola</name>
    <name type="common">Burkholderia sordidicola</name>
    <dbReference type="NCBI Taxonomy" id="196367"/>
    <lineage>
        <taxon>Bacteria</taxon>
        <taxon>Pseudomonadati</taxon>
        <taxon>Pseudomonadota</taxon>
        <taxon>Betaproteobacteria</taxon>
        <taxon>Burkholderiales</taxon>
        <taxon>Burkholderiaceae</taxon>
        <taxon>Caballeronia</taxon>
    </lineage>
</organism>
<protein>
    <recommendedName>
        <fullName evidence="3">DUF3331 domain-containing protein</fullName>
    </recommendedName>
</protein>
<dbReference type="EMBL" id="FCOC02000004">
    <property type="protein sequence ID" value="SAL25083.1"/>
    <property type="molecule type" value="Genomic_DNA"/>
</dbReference>
<name>A0A158FZJ9_CABSO</name>
<reference evidence="1 2" key="1">
    <citation type="submission" date="2016-01" db="EMBL/GenBank/DDBJ databases">
        <authorList>
            <person name="Oliw E.H."/>
        </authorList>
    </citation>
    <scope>NUCLEOTIDE SEQUENCE [LARGE SCALE GENOMIC DNA]</scope>
    <source>
        <strain evidence="1">LMG 22029</strain>
    </source>
</reference>
<dbReference type="AlphaFoldDB" id="A0A158FZJ9"/>
<accession>A0A158FZJ9</accession>
<evidence type="ECO:0000313" key="2">
    <source>
        <dbReference type="Proteomes" id="UP000054893"/>
    </source>
</evidence>
<dbReference type="Proteomes" id="UP000054893">
    <property type="component" value="Unassembled WGS sequence"/>
</dbReference>
<gene>
    <name evidence="1" type="ORF">AWB64_02004</name>
</gene>
<sequence length="167" mass="18635">MVEHTGNANYADKKAMDTPQTVDAWKYTVDLLLMMQRAKLSCVTSAEKQAYCTALGNQRNRRARLDHERVIHLHIVEKCSTSTVTVCWRDATSGCYEEQLWKMMVARAVSTCALSGLQIRPGDAVFRPSARGYKPANGDSMILVSAVKDMARNEQGELPGRKSQALR</sequence>